<comment type="caution">
    <text evidence="1">The sequence shown here is derived from an EMBL/GenBank/DDBJ whole genome shotgun (WGS) entry which is preliminary data.</text>
</comment>
<name>A0A423J867_9PSED</name>
<protein>
    <submittedName>
        <fullName evidence="1">Phage tail protein</fullName>
    </submittedName>
</protein>
<reference evidence="1 2" key="1">
    <citation type="submission" date="2016-10" db="EMBL/GenBank/DDBJ databases">
        <title>Comparative genome analysis of multiple Pseudomonas spp. focuses on biocontrol and plant growth promoting traits.</title>
        <authorList>
            <person name="Tao X.-Y."/>
            <person name="Taylor C.G."/>
        </authorList>
    </citation>
    <scope>NUCLEOTIDE SEQUENCE [LARGE SCALE GENOMIC DNA]</scope>
    <source>
        <strain evidence="1 2">38D4</strain>
    </source>
</reference>
<sequence>MKAAARAAAHLSEVKAELAIRNAKAATQIARIQDRIDTLGYGVDAGEVTAEDEAELAALTISIKAWKTYKFSLGKVATQATWPASPNWPTAPAIPNIAADPAAMAPDTV</sequence>
<evidence type="ECO:0000313" key="2">
    <source>
        <dbReference type="Proteomes" id="UP000286351"/>
    </source>
</evidence>
<proteinExistence type="predicted"/>
<dbReference type="EMBL" id="MOBO01000026">
    <property type="protein sequence ID" value="RON33885.1"/>
    <property type="molecule type" value="Genomic_DNA"/>
</dbReference>
<evidence type="ECO:0000313" key="1">
    <source>
        <dbReference type="EMBL" id="RON33885.1"/>
    </source>
</evidence>
<dbReference type="AlphaFoldDB" id="A0A423J867"/>
<accession>A0A423J867</accession>
<organism evidence="1 2">
    <name type="scientific">Pseudomonas brassicacearum</name>
    <dbReference type="NCBI Taxonomy" id="930166"/>
    <lineage>
        <taxon>Bacteria</taxon>
        <taxon>Pseudomonadati</taxon>
        <taxon>Pseudomonadota</taxon>
        <taxon>Gammaproteobacteria</taxon>
        <taxon>Pseudomonadales</taxon>
        <taxon>Pseudomonadaceae</taxon>
        <taxon>Pseudomonas</taxon>
    </lineage>
</organism>
<dbReference type="Proteomes" id="UP000286351">
    <property type="component" value="Unassembled WGS sequence"/>
</dbReference>
<dbReference type="RefSeq" id="WP_259696438.1">
    <property type="nucleotide sequence ID" value="NZ_MOBO01000026.1"/>
</dbReference>
<gene>
    <name evidence="1" type="ORF">BK664_24885</name>
</gene>